<keyword evidence="9" id="KW-1185">Reference proteome</keyword>
<dbReference type="RefSeq" id="WP_119330193.1">
    <property type="nucleotide sequence ID" value="NZ_JBHSJH010000001.1"/>
</dbReference>
<dbReference type="PANTHER" id="PTHR11078:SF3">
    <property type="entry name" value="ANTITERMINATION NUSB DOMAIN-CONTAINING PROTEIN"/>
    <property type="match status" value="1"/>
</dbReference>
<evidence type="ECO:0000313" key="9">
    <source>
        <dbReference type="Proteomes" id="UP001595926"/>
    </source>
</evidence>
<name>A0ABV9TAF1_9GAMM</name>
<dbReference type="InterPro" id="IPR011605">
    <property type="entry name" value="NusB_fam"/>
</dbReference>
<feature type="domain" description="NusB/RsmB/TIM44" evidence="7">
    <location>
        <begin position="10"/>
        <end position="134"/>
    </location>
</feature>
<dbReference type="HAMAP" id="MF_00073">
    <property type="entry name" value="NusB"/>
    <property type="match status" value="1"/>
</dbReference>
<protein>
    <recommendedName>
        <fullName evidence="6">Transcription antitermination protein NusB</fullName>
    </recommendedName>
    <alternativeName>
        <fullName evidence="6">Antitermination factor NusB</fullName>
    </alternativeName>
</protein>
<keyword evidence="5 6" id="KW-0804">Transcription</keyword>
<evidence type="ECO:0000256" key="6">
    <source>
        <dbReference type="HAMAP-Rule" id="MF_00073"/>
    </source>
</evidence>
<proteinExistence type="inferred from homology"/>
<gene>
    <name evidence="6 8" type="primary">nusB</name>
    <name evidence="8" type="ORF">ACFPDQ_03450</name>
</gene>
<dbReference type="EMBL" id="JBHSJH010000001">
    <property type="protein sequence ID" value="MFC4892099.1"/>
    <property type="molecule type" value="Genomic_DNA"/>
</dbReference>
<dbReference type="SUPFAM" id="SSF48013">
    <property type="entry name" value="NusB-like"/>
    <property type="match status" value="1"/>
</dbReference>
<sequence length="141" mass="16390">MKTTARARNNARLYAVQALYQRKIAETSYDELKVQFYSDNADRHETDWDFFYRLIDTVNNHEADIDKYIEESANEGTDSINYVDLAVLKVGVAELMECLENPYQIIIKEYVQLAYNMGTEKGYLFVNAVLQKLSQVIRGEE</sequence>
<evidence type="ECO:0000256" key="3">
    <source>
        <dbReference type="ARBA" id="ARBA00022884"/>
    </source>
</evidence>
<dbReference type="Pfam" id="PF01029">
    <property type="entry name" value="NusB"/>
    <property type="match status" value="1"/>
</dbReference>
<keyword evidence="2 6" id="KW-0889">Transcription antitermination</keyword>
<evidence type="ECO:0000259" key="7">
    <source>
        <dbReference type="Pfam" id="PF01029"/>
    </source>
</evidence>
<evidence type="ECO:0000313" key="8">
    <source>
        <dbReference type="EMBL" id="MFC4892099.1"/>
    </source>
</evidence>
<dbReference type="InterPro" id="IPR035926">
    <property type="entry name" value="NusB-like_sf"/>
</dbReference>
<dbReference type="InterPro" id="IPR006027">
    <property type="entry name" value="NusB_RsmB_TIM44"/>
</dbReference>
<comment type="function">
    <text evidence="6">Involved in transcription antitermination. Required for transcription of ribosomal RNA (rRNA) genes. Binds specifically to the boxA antiterminator sequence of the ribosomal RNA (rrn) operons.</text>
</comment>
<evidence type="ECO:0000256" key="5">
    <source>
        <dbReference type="ARBA" id="ARBA00023163"/>
    </source>
</evidence>
<organism evidence="8 9">
    <name type="scientific">Pseudofrancisella aestuarii</name>
    <dbReference type="NCBI Taxonomy" id="2670347"/>
    <lineage>
        <taxon>Bacteria</taxon>
        <taxon>Pseudomonadati</taxon>
        <taxon>Pseudomonadota</taxon>
        <taxon>Gammaproteobacteria</taxon>
        <taxon>Thiotrichales</taxon>
        <taxon>Francisellaceae</taxon>
        <taxon>Pseudofrancisella</taxon>
    </lineage>
</organism>
<dbReference type="Proteomes" id="UP001595926">
    <property type="component" value="Unassembled WGS sequence"/>
</dbReference>
<accession>A0ABV9TAF1</accession>
<evidence type="ECO:0000256" key="1">
    <source>
        <dbReference type="ARBA" id="ARBA00005952"/>
    </source>
</evidence>
<dbReference type="NCBIfam" id="TIGR01951">
    <property type="entry name" value="nusB"/>
    <property type="match status" value="1"/>
</dbReference>
<dbReference type="PANTHER" id="PTHR11078">
    <property type="entry name" value="N UTILIZATION SUBSTANCE PROTEIN B-RELATED"/>
    <property type="match status" value="1"/>
</dbReference>
<keyword evidence="3 6" id="KW-0694">RNA-binding</keyword>
<comment type="caution">
    <text evidence="8">The sequence shown here is derived from an EMBL/GenBank/DDBJ whole genome shotgun (WGS) entry which is preliminary data.</text>
</comment>
<keyword evidence="4 6" id="KW-0805">Transcription regulation</keyword>
<reference evidence="9" key="1">
    <citation type="journal article" date="2019" name="Int. J. Syst. Evol. Microbiol.">
        <title>The Global Catalogue of Microorganisms (GCM) 10K type strain sequencing project: providing services to taxonomists for standard genome sequencing and annotation.</title>
        <authorList>
            <consortium name="The Broad Institute Genomics Platform"/>
            <consortium name="The Broad Institute Genome Sequencing Center for Infectious Disease"/>
            <person name="Wu L."/>
            <person name="Ma J."/>
        </authorList>
    </citation>
    <scope>NUCLEOTIDE SEQUENCE [LARGE SCALE GENOMIC DNA]</scope>
    <source>
        <strain evidence="9">CGMCC 1.13718</strain>
    </source>
</reference>
<evidence type="ECO:0000256" key="2">
    <source>
        <dbReference type="ARBA" id="ARBA00022814"/>
    </source>
</evidence>
<dbReference type="Gene3D" id="1.10.940.10">
    <property type="entry name" value="NusB-like"/>
    <property type="match status" value="1"/>
</dbReference>
<evidence type="ECO:0000256" key="4">
    <source>
        <dbReference type="ARBA" id="ARBA00023015"/>
    </source>
</evidence>
<comment type="similarity">
    <text evidence="1 6">Belongs to the NusB family.</text>
</comment>